<organism evidence="1 2">
    <name type="scientific">Enhygromyxa salina</name>
    <dbReference type="NCBI Taxonomy" id="215803"/>
    <lineage>
        <taxon>Bacteria</taxon>
        <taxon>Pseudomonadati</taxon>
        <taxon>Myxococcota</taxon>
        <taxon>Polyangia</taxon>
        <taxon>Nannocystales</taxon>
        <taxon>Nannocystaceae</taxon>
        <taxon>Enhygromyxa</taxon>
    </lineage>
</organism>
<reference evidence="1 2" key="1">
    <citation type="submission" date="2018-03" db="EMBL/GenBank/DDBJ databases">
        <title>Draft Genome Sequences of the Obligatory Marine Myxobacteria Enhygromyxa salina SWB007.</title>
        <authorList>
            <person name="Poehlein A."/>
            <person name="Moghaddam J.A."/>
            <person name="Harms H."/>
            <person name="Alanjari M."/>
            <person name="Koenig G.M."/>
            <person name="Daniel R."/>
            <person name="Schaeberle T.F."/>
        </authorList>
    </citation>
    <scope>NUCLEOTIDE SEQUENCE [LARGE SCALE GENOMIC DNA]</scope>
    <source>
        <strain evidence="1 2">SWB007</strain>
    </source>
</reference>
<evidence type="ECO:0000313" key="1">
    <source>
        <dbReference type="EMBL" id="PRQ09447.1"/>
    </source>
</evidence>
<name>A0A2S9YWI2_9BACT</name>
<dbReference type="EMBL" id="PVNL01000022">
    <property type="protein sequence ID" value="PRQ09447.1"/>
    <property type="molecule type" value="Genomic_DNA"/>
</dbReference>
<dbReference type="AlphaFoldDB" id="A0A2S9YWI2"/>
<protein>
    <submittedName>
        <fullName evidence="1">Uncharacterized protein</fullName>
    </submittedName>
</protein>
<gene>
    <name evidence="1" type="ORF">ENSA7_08530</name>
</gene>
<dbReference type="Proteomes" id="UP000238823">
    <property type="component" value="Unassembled WGS sequence"/>
</dbReference>
<sequence length="311" mass="33363">MCEQHTQRAFRYTSHSRSLSESYDSVCTVNHQGYVVSFVTRPHVVGDTQADFDDILYNVLDVTSVGEAESARESVTSSASDPSAAWSPYVLLEFPTEVAPAAMRVIAAPVPGLDGDRKPNTTAIATRPGAAVRAVSVGDDLFLFRQTKGSANDTVYIDRFRFDLGQLRLVPARESRFARSQRADVPASDQDSLDVRAPDGGEFVAATVALSLDAPIDDGFAVVLVPSADDSGNRYWHLFVGACTSTTSAATIGSGPRACRPRSLAPRKSCAGNLLTTLGLGASRLQRQYYHDLVMVYVQALLAEGTSPTPV</sequence>
<proteinExistence type="predicted"/>
<evidence type="ECO:0000313" key="2">
    <source>
        <dbReference type="Proteomes" id="UP000238823"/>
    </source>
</evidence>
<accession>A0A2S9YWI2</accession>
<comment type="caution">
    <text evidence="1">The sequence shown here is derived from an EMBL/GenBank/DDBJ whole genome shotgun (WGS) entry which is preliminary data.</text>
</comment>